<protein>
    <submittedName>
        <fullName evidence="2">Heavy metal transporter</fullName>
    </submittedName>
</protein>
<reference evidence="2 3" key="1">
    <citation type="submission" date="2020-01" db="EMBL/GenBank/DDBJ databases">
        <title>Spongiivirga citrea KCTC 32990T.</title>
        <authorList>
            <person name="Wang G."/>
        </authorList>
    </citation>
    <scope>NUCLEOTIDE SEQUENCE [LARGE SCALE GENOMIC DNA]</scope>
    <source>
        <strain evidence="2 3">KCTC 32990</strain>
    </source>
</reference>
<proteinExistence type="predicted"/>
<accession>A0A6M0CIR1</accession>
<dbReference type="AlphaFoldDB" id="A0A6M0CIR1"/>
<dbReference type="CDD" id="cd00371">
    <property type="entry name" value="HMA"/>
    <property type="match status" value="1"/>
</dbReference>
<dbReference type="SUPFAM" id="SSF55008">
    <property type="entry name" value="HMA, heavy metal-associated domain"/>
    <property type="match status" value="1"/>
</dbReference>
<dbReference type="EMBL" id="JAABOQ010000002">
    <property type="protein sequence ID" value="NER16853.1"/>
    <property type="molecule type" value="Genomic_DNA"/>
</dbReference>
<gene>
    <name evidence="2" type="ORF">GWK10_06505</name>
</gene>
<sequence>MEKTFRIQNLKCGGCETTIIKNMVDIQGVKSVELSVPKNEITIDVDTPLTLEKVRKKLSRLGYPVVGERNNIGKKATSYLSCVIGRIDA</sequence>
<feature type="domain" description="HMA" evidence="1">
    <location>
        <begin position="1"/>
        <end position="66"/>
    </location>
</feature>
<dbReference type="InterPro" id="IPR036163">
    <property type="entry name" value="HMA_dom_sf"/>
</dbReference>
<dbReference type="Proteomes" id="UP000474296">
    <property type="component" value="Unassembled WGS sequence"/>
</dbReference>
<name>A0A6M0CIR1_9FLAO</name>
<dbReference type="Pfam" id="PF00403">
    <property type="entry name" value="HMA"/>
    <property type="match status" value="1"/>
</dbReference>
<dbReference type="InterPro" id="IPR006121">
    <property type="entry name" value="HMA_dom"/>
</dbReference>
<dbReference type="RefSeq" id="WP_164030419.1">
    <property type="nucleotide sequence ID" value="NZ_JAABOQ010000002.1"/>
</dbReference>
<comment type="caution">
    <text evidence="2">The sequence shown here is derived from an EMBL/GenBank/DDBJ whole genome shotgun (WGS) entry which is preliminary data.</text>
</comment>
<evidence type="ECO:0000259" key="1">
    <source>
        <dbReference type="PROSITE" id="PS50846"/>
    </source>
</evidence>
<evidence type="ECO:0000313" key="3">
    <source>
        <dbReference type="Proteomes" id="UP000474296"/>
    </source>
</evidence>
<dbReference type="Gene3D" id="3.30.70.100">
    <property type="match status" value="1"/>
</dbReference>
<dbReference type="GO" id="GO:0046872">
    <property type="term" value="F:metal ion binding"/>
    <property type="evidence" value="ECO:0007669"/>
    <property type="project" value="InterPro"/>
</dbReference>
<keyword evidence="3" id="KW-1185">Reference proteome</keyword>
<organism evidence="2 3">
    <name type="scientific">Spongiivirga citrea</name>
    <dbReference type="NCBI Taxonomy" id="1481457"/>
    <lineage>
        <taxon>Bacteria</taxon>
        <taxon>Pseudomonadati</taxon>
        <taxon>Bacteroidota</taxon>
        <taxon>Flavobacteriia</taxon>
        <taxon>Flavobacteriales</taxon>
        <taxon>Flavobacteriaceae</taxon>
        <taxon>Spongiivirga</taxon>
    </lineage>
</organism>
<evidence type="ECO:0000313" key="2">
    <source>
        <dbReference type="EMBL" id="NER16853.1"/>
    </source>
</evidence>
<dbReference type="PROSITE" id="PS50846">
    <property type="entry name" value="HMA_2"/>
    <property type="match status" value="1"/>
</dbReference>